<dbReference type="Proteomes" id="UP000007635">
    <property type="component" value="Chromosome IV"/>
</dbReference>
<keyword evidence="2" id="KW-1185">Reference proteome</keyword>
<dbReference type="AlphaFoldDB" id="A0AAQ4Q5S6"/>
<reference evidence="1 2" key="1">
    <citation type="journal article" date="2021" name="G3 (Bethesda)">
        <title>Improved contiguity of the threespine stickleback genome using long-read sequencing.</title>
        <authorList>
            <person name="Nath S."/>
            <person name="Shaw D.E."/>
            <person name="White M.A."/>
        </authorList>
    </citation>
    <scope>NUCLEOTIDE SEQUENCE [LARGE SCALE GENOMIC DNA]</scope>
    <source>
        <strain evidence="1 2">Lake Benthic</strain>
    </source>
</reference>
<evidence type="ECO:0000313" key="1">
    <source>
        <dbReference type="Ensembl" id="ENSGACP00000045653.1"/>
    </source>
</evidence>
<accession>A0AAQ4Q5S6</accession>
<evidence type="ECO:0000313" key="2">
    <source>
        <dbReference type="Proteomes" id="UP000007635"/>
    </source>
</evidence>
<sequence length="65" mass="7515">CVIYRYISIYNDSTIAPVRFLTQSDDFSNFSDCLEKLHQIPKLFLQGSVLHFYLINPSCSHNSLT</sequence>
<protein>
    <submittedName>
        <fullName evidence="1">Uncharacterized protein</fullName>
    </submittedName>
</protein>
<reference evidence="1" key="3">
    <citation type="submission" date="2025-09" db="UniProtKB">
        <authorList>
            <consortium name="Ensembl"/>
        </authorList>
    </citation>
    <scope>IDENTIFICATION</scope>
</reference>
<proteinExistence type="predicted"/>
<name>A0AAQ4Q5S6_GASAC</name>
<dbReference type="Ensembl" id="ENSGACT00000042703.1">
    <property type="protein sequence ID" value="ENSGACP00000045653.1"/>
    <property type="gene ID" value="ENSGACG00000030841.1"/>
</dbReference>
<organism evidence="1 2">
    <name type="scientific">Gasterosteus aculeatus aculeatus</name>
    <name type="common">three-spined stickleback</name>
    <dbReference type="NCBI Taxonomy" id="481459"/>
    <lineage>
        <taxon>Eukaryota</taxon>
        <taxon>Metazoa</taxon>
        <taxon>Chordata</taxon>
        <taxon>Craniata</taxon>
        <taxon>Vertebrata</taxon>
        <taxon>Euteleostomi</taxon>
        <taxon>Actinopterygii</taxon>
        <taxon>Neopterygii</taxon>
        <taxon>Teleostei</taxon>
        <taxon>Neoteleostei</taxon>
        <taxon>Acanthomorphata</taxon>
        <taxon>Eupercaria</taxon>
        <taxon>Perciformes</taxon>
        <taxon>Cottioidei</taxon>
        <taxon>Gasterosteales</taxon>
        <taxon>Gasterosteidae</taxon>
        <taxon>Gasterosteus</taxon>
    </lineage>
</organism>
<reference evidence="1" key="2">
    <citation type="submission" date="2025-08" db="UniProtKB">
        <authorList>
            <consortium name="Ensembl"/>
        </authorList>
    </citation>
    <scope>IDENTIFICATION</scope>
</reference>